<dbReference type="GO" id="GO:0032040">
    <property type="term" value="C:small-subunit processome"/>
    <property type="evidence" value="ECO:0007669"/>
    <property type="project" value="TreeGrafter"/>
</dbReference>
<dbReference type="InterPro" id="IPR056550">
    <property type="entry name" value="NOL10_2nd"/>
</dbReference>
<dbReference type="GO" id="GO:0030686">
    <property type="term" value="C:90S preribosome"/>
    <property type="evidence" value="ECO:0007669"/>
    <property type="project" value="TreeGrafter"/>
</dbReference>
<dbReference type="PANTHER" id="PTHR14927:SF0">
    <property type="entry name" value="NUCLEOLAR PROTEIN 10"/>
    <property type="match status" value="1"/>
</dbReference>
<dbReference type="GeneID" id="24563737"/>
<proteinExistence type="predicted"/>
<evidence type="ECO:0000313" key="3">
    <source>
        <dbReference type="EMBL" id="CDR95196.1"/>
    </source>
</evidence>
<protein>
    <submittedName>
        <fullName evidence="3">Uncharacterized protein</fullName>
    </submittedName>
</protein>
<dbReference type="OMA" id="GYFMDVR"/>
<evidence type="ECO:0000259" key="2">
    <source>
        <dbReference type="Pfam" id="PF23098"/>
    </source>
</evidence>
<keyword evidence="4" id="KW-1185">Reference proteome</keyword>
<feature type="domain" description="Nucleolar protein 10-like N-terminal" evidence="2">
    <location>
        <begin position="8"/>
        <end position="376"/>
    </location>
</feature>
<dbReference type="PANTHER" id="PTHR14927">
    <property type="entry name" value="NUCLEOLAR PROTEIN 10"/>
    <property type="match status" value="1"/>
</dbReference>
<dbReference type="SUPFAM" id="SSF50978">
    <property type="entry name" value="WD40 repeat-like"/>
    <property type="match status" value="1"/>
</dbReference>
<dbReference type="InterPro" id="IPR040382">
    <property type="entry name" value="NOL10/Enp2"/>
</dbReference>
<name>A0A061D368_BABBI</name>
<dbReference type="OrthoDB" id="273340at2759"/>
<dbReference type="InterPro" id="IPR036322">
    <property type="entry name" value="WD40_repeat_dom_sf"/>
</dbReference>
<sequence length="548" mass="61493">MLRSFNSNGYKVYALSAGKFAPQFHVSSKGKKKSKADAEYEHRIDLIHDLEFPQACNTVDISPDLQYIVATGVYPPQIGVYDTTELSLKHRRGIDNEVIKTCFLEADYTKLAFLCTDRVIEFHDRGGRYHSLRIPKAGRDMIYVSDNASLFAVASCNEVYRLNLEHGAFEEPFKSVCSYLNCVAENPILPLISTGGEGGVLESWDLRCNKSVSRLHCTSEDDGGDESVTRCAYSANGLKVAVGTSSGCLQLYDIRNTKPLWEKRHVNEAAVNNIEWVNSLNHASTGVGQDALIAWSDHKSVRVQNTHDGEFVASIEGLVTDKANNTSKINSFRFYPDTGICFVVGDHTRVGTYFIPTIGAAPKWCSFLENITEEMEMPSAADTGVAPGATKQAYEDFVFVTRQQLEEINATELIGTNMVKDYMHGYFIDSDVYRKLKSASSDFDYEAYRKKKIQEKIDAKRQMRLPLRQKKTQVVNEELAEHLRQTAEAVGKKGLSKKEKEQALSAKAALQDDRFARIFTDENFAIDHVEAAEVSAKRRYLTTQNKRK</sequence>
<dbReference type="Pfam" id="PF23097">
    <property type="entry name" value="NOL10_2nd"/>
    <property type="match status" value="1"/>
</dbReference>
<gene>
    <name evidence="3" type="ORF">BBBOND_0203530</name>
</gene>
<dbReference type="AlphaFoldDB" id="A0A061D368"/>
<evidence type="ECO:0000313" key="4">
    <source>
        <dbReference type="Proteomes" id="UP000033188"/>
    </source>
</evidence>
<dbReference type="EMBL" id="LK391708">
    <property type="protein sequence ID" value="CDR95196.1"/>
    <property type="molecule type" value="Genomic_DNA"/>
</dbReference>
<dbReference type="STRING" id="5866.A0A061D368"/>
<dbReference type="GO" id="GO:0000462">
    <property type="term" value="P:maturation of SSU-rRNA from tricistronic rRNA transcript (SSU-rRNA, 5.8S rRNA, LSU-rRNA)"/>
    <property type="evidence" value="ECO:0007669"/>
    <property type="project" value="TreeGrafter"/>
</dbReference>
<feature type="domain" description="Nucleolar protein 10-like second" evidence="1">
    <location>
        <begin position="394"/>
        <end position="440"/>
    </location>
</feature>
<dbReference type="InterPro" id="IPR015943">
    <property type="entry name" value="WD40/YVTN_repeat-like_dom_sf"/>
</dbReference>
<dbReference type="RefSeq" id="XP_012767382.1">
    <property type="nucleotide sequence ID" value="XM_012911928.1"/>
</dbReference>
<dbReference type="Gene3D" id="2.130.10.10">
    <property type="entry name" value="YVTN repeat-like/Quinoprotein amine dehydrogenase"/>
    <property type="match status" value="1"/>
</dbReference>
<dbReference type="InterPro" id="IPR056551">
    <property type="entry name" value="Beta-prop_NOL10_N"/>
</dbReference>
<evidence type="ECO:0000259" key="1">
    <source>
        <dbReference type="Pfam" id="PF23097"/>
    </source>
</evidence>
<dbReference type="VEuPathDB" id="PiroplasmaDB:BBBOND_0203530"/>
<accession>A0A061D368</accession>
<dbReference type="KEGG" id="bbig:BBBOND_0203530"/>
<dbReference type="Pfam" id="PF23098">
    <property type="entry name" value="Beta-prop_NOL10_N"/>
    <property type="match status" value="1"/>
</dbReference>
<reference evidence="4" key="1">
    <citation type="submission" date="2014-06" db="EMBL/GenBank/DDBJ databases">
        <authorList>
            <person name="Aslett M."/>
            <person name="De Silva N."/>
        </authorList>
    </citation>
    <scope>NUCLEOTIDE SEQUENCE [LARGE SCALE GENOMIC DNA]</scope>
    <source>
        <strain evidence="4">Bond</strain>
    </source>
</reference>
<dbReference type="Proteomes" id="UP000033188">
    <property type="component" value="Chromosome 2"/>
</dbReference>
<organism evidence="3 4">
    <name type="scientific">Babesia bigemina</name>
    <dbReference type="NCBI Taxonomy" id="5866"/>
    <lineage>
        <taxon>Eukaryota</taxon>
        <taxon>Sar</taxon>
        <taxon>Alveolata</taxon>
        <taxon>Apicomplexa</taxon>
        <taxon>Aconoidasida</taxon>
        <taxon>Piroplasmida</taxon>
        <taxon>Babesiidae</taxon>
        <taxon>Babesia</taxon>
    </lineage>
</organism>